<dbReference type="GO" id="GO:0005634">
    <property type="term" value="C:nucleus"/>
    <property type="evidence" value="ECO:0000318"/>
    <property type="project" value="GO_Central"/>
</dbReference>
<keyword evidence="6" id="KW-0804">Transcription</keyword>
<name>A0A9R0IBZ0_SPIOL</name>
<dbReference type="KEGG" id="soe:110786103"/>
<keyword evidence="11" id="KW-1185">Reference proteome</keyword>
<evidence type="ECO:0000259" key="10">
    <source>
        <dbReference type="PROSITE" id="PS51391"/>
    </source>
</evidence>
<feature type="compositionally biased region" description="Basic and acidic residues" evidence="8">
    <location>
        <begin position="251"/>
        <end position="265"/>
    </location>
</feature>
<evidence type="ECO:0000313" key="12">
    <source>
        <dbReference type="RefSeq" id="XP_021846317.1"/>
    </source>
</evidence>
<dbReference type="InterPro" id="IPR008942">
    <property type="entry name" value="ENTH_VHS"/>
</dbReference>
<feature type="region of interest" description="Disordered" evidence="8">
    <location>
        <begin position="370"/>
        <end position="408"/>
    </location>
</feature>
<feature type="compositionally biased region" description="Low complexity" evidence="8">
    <location>
        <begin position="239"/>
        <end position="250"/>
    </location>
</feature>
<sequence>MAPPRKKGANRTKTADELRLGDLVLAKVKGFPAWPAKVSRPEDWERVPDPKKYFVQFFGTQEIAFVTPPDVQAFTSESKSRLLARCKGKTVKYFAQAVKEICEAFEKSGLGGHGGDNAAAPERDTSNGEEGNVNGSRAELRRKPKSGELYVSDPAIDHTSGMGGDFVVENMLERAGTAEELKKSGDCHEMLEKVVATDRDFPTEASVPGSLVFPSIKEETALSQNRVDTVVRHERIESSRASSSSPYSGRSEVKRGTGHNGDGKKNTSLSLGASGHFKFSSSGENKSTNGHRSKDLTAGTKRKIEGVIRHTEVAKSGVFVKDRTPGKLSAGGHVKRLSAGVNKLESSSRGKALQSLVKDQKLLDVNKSSPLAAAAADSKDRGDGEYSGRKDRQVVQEQSQSQSAKKAKHVHIVSDVVKGSIIKSEKSNFEPEIYSEEGEAAVLPVAKRQRRVLGTTSDVNISSEDKRSFGPKTLKSDVPKKRRAVCLYNDDDDDDADPKTPVHGGSLSASKVGSSAIILDIIKKTDDNHKSSGCAGDTLKVLSGDGGSSQKECLTPVKFVGDSSLPATLQLKVDNSAKALISHSPGKEELDKPLVKEARTDLVSPTKSPLVVAPVKKFADQQKPNRPPIKGISLNSYGKSPNLPGKESKPVSGGSNPSQSQVSSQKSRQPLSGERAKSIPKTSTRLNGPTSSFDNQKEHDLVLADERMEDAKDSSGSLVDSKALDSALSMRHLIAAAQAKRRLANIQNVPLGNGSSAPAPSANLHGMSPSPLSKGHDASSGLGNVTELDVQGVHDRGSLASPPVHIRQLASHNQLDSEEHENKGSGSGRQAAGSTLSGGTEAAVARDAFEGMIETLSRTKESIGRATRLAIDCAKYGIANEVVELLIHKLENEANFHRRVDLFFLVDSITQCSHSHKGIAGASYIPIVQAALPRLLGAAAPSGANARENRRQCLKVLRLWLERKILPESVLRRFMDDIGSSNDDLSSGFSFRRPSRAERSVDDPIREMEGMLVDEYGSNATFNLPGFLTTHGFVDDDEDEEDVPSVSIKEFDVSPLQPSNSSAGLETGKETPNDRRHLILEEVDGELEMEDVSGHLKDGALSPSRLSKKDKQEKQLNTELEFSTNDFAESPSLEGSPPLPFESPPPLPPLPSSPPPPPPPPSSPSPPPPPPPPPSVLLSQPPPPSVVPSGPPQAGSLQPLLPPKPSMAPHVLLLPPSVARPVQAPLPPDYSIPAGGHPVLIASNTPQQVPCFPVGAPGSLDTPGYNSVYVGPQAGQSNQQYQQNQQYQPCQSTYGQRAFPPVAVPQPPSGHFAYNPSVQQQMPQPRPHQYTSASHSDGLRRFGDEQWRSASAEYNAESQHNSWMNGGRMPSGPPTNFTGEGAYFRPPERALTDNIGYQVSGPNPAIAGPSASGHGINQMLPSRPDVSSLNGWRPV</sequence>
<feature type="region of interest" description="Disordered" evidence="8">
    <location>
        <begin position="1034"/>
        <end position="1075"/>
    </location>
</feature>
<dbReference type="SUPFAM" id="SSF63748">
    <property type="entry name" value="Tudor/PWWP/MBT"/>
    <property type="match status" value="1"/>
</dbReference>
<evidence type="ECO:0000256" key="4">
    <source>
        <dbReference type="ARBA" id="ARBA00023015"/>
    </source>
</evidence>
<dbReference type="GO" id="GO:0009908">
    <property type="term" value="P:flower development"/>
    <property type="evidence" value="ECO:0007669"/>
    <property type="project" value="UniProtKB-KW"/>
</dbReference>
<dbReference type="PANTHER" id="PTHR12550:SF70">
    <property type="entry name" value="JIL-1 ANCHORING AND STABILIZING PROTEIN, ISOFORM A"/>
    <property type="match status" value="1"/>
</dbReference>
<keyword evidence="5" id="KW-0287">Flowering</keyword>
<dbReference type="CDD" id="cd20147">
    <property type="entry name" value="PWWP_HULK"/>
    <property type="match status" value="1"/>
</dbReference>
<dbReference type="PANTHER" id="PTHR12550">
    <property type="entry name" value="HEPATOMA-DERIVED GROWTH FACTOR-RELATED"/>
    <property type="match status" value="1"/>
</dbReference>
<keyword evidence="7" id="KW-0539">Nucleus</keyword>
<feature type="region of interest" description="Disordered" evidence="8">
    <location>
        <begin position="754"/>
        <end position="783"/>
    </location>
</feature>
<feature type="compositionally biased region" description="Polar residues" evidence="8">
    <location>
        <begin position="279"/>
        <end position="290"/>
    </location>
</feature>
<dbReference type="PROSITE" id="PS51391">
    <property type="entry name" value="CID"/>
    <property type="match status" value="1"/>
</dbReference>
<gene>
    <name evidence="12" type="primary">LOC110786103</name>
</gene>
<keyword evidence="4" id="KW-0805">Transcription regulation</keyword>
<feature type="region of interest" description="Disordered" evidence="8">
    <location>
        <begin position="110"/>
        <end position="147"/>
    </location>
</feature>
<protein>
    <submittedName>
        <fullName evidence="12">ENHANCER OF AG-4 protein 2</fullName>
    </submittedName>
</protein>
<dbReference type="InterPro" id="IPR006569">
    <property type="entry name" value="CID_dom"/>
</dbReference>
<accession>A0A9R0IBZ0</accession>
<evidence type="ECO:0000256" key="2">
    <source>
        <dbReference type="ARBA" id="ARBA00022473"/>
    </source>
</evidence>
<feature type="compositionally biased region" description="Basic and acidic residues" evidence="8">
    <location>
        <begin position="1107"/>
        <end position="1116"/>
    </location>
</feature>
<feature type="compositionally biased region" description="Polar residues" evidence="8">
    <location>
        <begin position="1117"/>
        <end position="1127"/>
    </location>
</feature>
<dbReference type="OrthoDB" id="62853at2759"/>
<evidence type="ECO:0000256" key="3">
    <source>
        <dbReference type="ARBA" id="ARBA00022664"/>
    </source>
</evidence>
<evidence type="ECO:0000259" key="9">
    <source>
        <dbReference type="PROSITE" id="PS50812"/>
    </source>
</evidence>
<feature type="domain" description="CID" evidence="10">
    <location>
        <begin position="841"/>
        <end position="982"/>
    </location>
</feature>
<dbReference type="PROSITE" id="PS50812">
    <property type="entry name" value="PWWP"/>
    <property type="match status" value="1"/>
</dbReference>
<dbReference type="SMART" id="SM00293">
    <property type="entry name" value="PWWP"/>
    <property type="match status" value="1"/>
</dbReference>
<feature type="compositionally biased region" description="Polar residues" evidence="8">
    <location>
        <begin position="680"/>
        <end position="694"/>
    </location>
</feature>
<keyword evidence="3" id="KW-0507">mRNA processing</keyword>
<dbReference type="GeneID" id="110786103"/>
<dbReference type="Pfam" id="PF00855">
    <property type="entry name" value="PWWP"/>
    <property type="match status" value="1"/>
</dbReference>
<dbReference type="GO" id="GO:0006338">
    <property type="term" value="P:chromatin remodeling"/>
    <property type="evidence" value="ECO:0000318"/>
    <property type="project" value="GO_Central"/>
</dbReference>
<evidence type="ECO:0000256" key="5">
    <source>
        <dbReference type="ARBA" id="ARBA00023089"/>
    </source>
</evidence>
<feature type="compositionally biased region" description="Basic and acidic residues" evidence="8">
    <location>
        <begin position="377"/>
        <end position="394"/>
    </location>
</feature>
<evidence type="ECO:0000256" key="6">
    <source>
        <dbReference type="ARBA" id="ARBA00023163"/>
    </source>
</evidence>
<feature type="compositionally biased region" description="Pro residues" evidence="8">
    <location>
        <begin position="1137"/>
        <end position="1191"/>
    </location>
</feature>
<feature type="region of interest" description="Disordered" evidence="8">
    <location>
        <begin position="814"/>
        <end position="839"/>
    </location>
</feature>
<evidence type="ECO:0000256" key="1">
    <source>
        <dbReference type="ARBA" id="ARBA00004123"/>
    </source>
</evidence>
<feature type="domain" description="PWWP" evidence="9">
    <location>
        <begin position="20"/>
        <end position="77"/>
    </location>
</feature>
<evidence type="ECO:0000256" key="7">
    <source>
        <dbReference type="ARBA" id="ARBA00023242"/>
    </source>
</evidence>
<dbReference type="Pfam" id="PF04818">
    <property type="entry name" value="CID"/>
    <property type="match status" value="1"/>
</dbReference>
<feature type="region of interest" description="Disordered" evidence="8">
    <location>
        <begin position="1396"/>
        <end position="1435"/>
    </location>
</feature>
<dbReference type="Gene3D" id="2.30.30.140">
    <property type="match status" value="1"/>
</dbReference>
<keyword evidence="2" id="KW-0217">Developmental protein</keyword>
<feature type="region of interest" description="Disordered" evidence="8">
    <location>
        <begin position="224"/>
        <end position="303"/>
    </location>
</feature>
<dbReference type="SMART" id="SM00582">
    <property type="entry name" value="RPR"/>
    <property type="match status" value="1"/>
</dbReference>
<feature type="region of interest" description="Disordered" evidence="8">
    <location>
        <begin position="1095"/>
        <end position="1211"/>
    </location>
</feature>
<feature type="compositionally biased region" description="Low complexity" evidence="8">
    <location>
        <begin position="650"/>
        <end position="667"/>
    </location>
</feature>
<organism evidence="11 12">
    <name type="scientific">Spinacia oleracea</name>
    <name type="common">Spinach</name>
    <dbReference type="NCBI Taxonomy" id="3562"/>
    <lineage>
        <taxon>Eukaryota</taxon>
        <taxon>Viridiplantae</taxon>
        <taxon>Streptophyta</taxon>
        <taxon>Embryophyta</taxon>
        <taxon>Tracheophyta</taxon>
        <taxon>Spermatophyta</taxon>
        <taxon>Magnoliopsida</taxon>
        <taxon>eudicotyledons</taxon>
        <taxon>Gunneridae</taxon>
        <taxon>Pentapetalae</taxon>
        <taxon>Caryophyllales</taxon>
        <taxon>Chenopodiaceae</taxon>
        <taxon>Chenopodioideae</taxon>
        <taxon>Anserineae</taxon>
        <taxon>Spinacia</taxon>
    </lineage>
</organism>
<evidence type="ECO:0000313" key="11">
    <source>
        <dbReference type="Proteomes" id="UP000813463"/>
    </source>
</evidence>
<dbReference type="InterPro" id="IPR000313">
    <property type="entry name" value="PWWP_dom"/>
</dbReference>
<feature type="compositionally biased region" description="Polar residues" evidence="8">
    <location>
        <begin position="1425"/>
        <end position="1435"/>
    </location>
</feature>
<dbReference type="SMR" id="A0A9R0IBZ0"/>
<evidence type="ECO:0000256" key="8">
    <source>
        <dbReference type="SAM" id="MobiDB-lite"/>
    </source>
</evidence>
<feature type="region of interest" description="Disordered" evidence="8">
    <location>
        <begin position="614"/>
        <end position="698"/>
    </location>
</feature>
<dbReference type="FunFam" id="1.25.40.90:FF:000037">
    <property type="entry name" value="Enhancer of ag-4 2"/>
    <property type="match status" value="1"/>
</dbReference>
<comment type="subcellular location">
    <subcellularLocation>
        <location evidence="1">Nucleus</location>
    </subcellularLocation>
</comment>
<dbReference type="GO" id="GO:0006397">
    <property type="term" value="P:mRNA processing"/>
    <property type="evidence" value="ECO:0007669"/>
    <property type="project" value="UniProtKB-KW"/>
</dbReference>
<reference evidence="11" key="1">
    <citation type="journal article" date="2021" name="Nat. Commun.">
        <title>Genomic analyses provide insights into spinach domestication and the genetic basis of agronomic traits.</title>
        <authorList>
            <person name="Cai X."/>
            <person name="Sun X."/>
            <person name="Xu C."/>
            <person name="Sun H."/>
            <person name="Wang X."/>
            <person name="Ge C."/>
            <person name="Zhang Z."/>
            <person name="Wang Q."/>
            <person name="Fei Z."/>
            <person name="Jiao C."/>
            <person name="Wang Q."/>
        </authorList>
    </citation>
    <scope>NUCLEOTIDE SEQUENCE [LARGE SCALE GENOMIC DNA]</scope>
    <source>
        <strain evidence="11">cv. Varoflay</strain>
    </source>
</reference>
<reference evidence="12" key="2">
    <citation type="submission" date="2025-08" db="UniProtKB">
        <authorList>
            <consortium name="RefSeq"/>
        </authorList>
    </citation>
    <scope>IDENTIFICATION</scope>
    <source>
        <tissue evidence="12">Leaf</tissue>
    </source>
</reference>
<dbReference type="Gene3D" id="1.25.40.90">
    <property type="match status" value="1"/>
</dbReference>
<feature type="compositionally biased region" description="Basic and acidic residues" evidence="8">
    <location>
        <begin position="229"/>
        <end position="238"/>
    </location>
</feature>
<dbReference type="RefSeq" id="XP_021846317.1">
    <property type="nucleotide sequence ID" value="XM_021990625.2"/>
</dbReference>
<dbReference type="Proteomes" id="UP000813463">
    <property type="component" value="Chromosome 2"/>
</dbReference>
<feature type="compositionally biased region" description="Polar residues" evidence="8">
    <location>
        <begin position="1319"/>
        <end position="1335"/>
    </location>
</feature>
<dbReference type="PRINTS" id="PR01217">
    <property type="entry name" value="PRICHEXTENSN"/>
</dbReference>
<feature type="region of interest" description="Disordered" evidence="8">
    <location>
        <begin position="1319"/>
        <end position="1338"/>
    </location>
</feature>
<proteinExistence type="predicted"/>